<dbReference type="Proteomes" id="UP000198372">
    <property type="component" value="Unassembled WGS sequence"/>
</dbReference>
<organism evidence="1 2">
    <name type="scientific">Microbotryum intermedium</name>
    <dbReference type="NCBI Taxonomy" id="269621"/>
    <lineage>
        <taxon>Eukaryota</taxon>
        <taxon>Fungi</taxon>
        <taxon>Dikarya</taxon>
        <taxon>Basidiomycota</taxon>
        <taxon>Pucciniomycotina</taxon>
        <taxon>Microbotryomycetes</taxon>
        <taxon>Microbotryales</taxon>
        <taxon>Microbotryaceae</taxon>
        <taxon>Microbotryum</taxon>
    </lineage>
</organism>
<dbReference type="EMBL" id="FMSP01000018">
    <property type="protein sequence ID" value="SCV73563.1"/>
    <property type="molecule type" value="Genomic_DNA"/>
</dbReference>
<proteinExistence type="predicted"/>
<evidence type="ECO:0000313" key="2">
    <source>
        <dbReference type="Proteomes" id="UP000198372"/>
    </source>
</evidence>
<evidence type="ECO:0000313" key="1">
    <source>
        <dbReference type="EMBL" id="SCV73563.1"/>
    </source>
</evidence>
<dbReference type="AlphaFoldDB" id="A0A238FNI6"/>
<gene>
    <name evidence="1" type="ORF">BQ2448_7489</name>
</gene>
<keyword evidence="2" id="KW-1185">Reference proteome</keyword>
<sequence>MRRGADTSPGVARRSPWKGMTLACRARRSGFNAPPTTTTSSRYHNRLTSRRVIELAS</sequence>
<name>A0A238FNI6_9BASI</name>
<reference evidence="2" key="1">
    <citation type="submission" date="2016-09" db="EMBL/GenBank/DDBJ databases">
        <authorList>
            <person name="Jeantristanb JTB J.-T."/>
            <person name="Ricardo R."/>
        </authorList>
    </citation>
    <scope>NUCLEOTIDE SEQUENCE [LARGE SCALE GENOMIC DNA]</scope>
</reference>
<accession>A0A238FNI6</accession>
<protein>
    <submittedName>
        <fullName evidence="1">BQ2448_7489 protein</fullName>
    </submittedName>
</protein>